<dbReference type="SMART" id="SM00066">
    <property type="entry name" value="GAL4"/>
    <property type="match status" value="2"/>
</dbReference>
<evidence type="ECO:0000256" key="3">
    <source>
        <dbReference type="SAM" id="MobiDB-lite"/>
    </source>
</evidence>
<dbReference type="GO" id="GO:0000976">
    <property type="term" value="F:transcription cis-regulatory region binding"/>
    <property type="evidence" value="ECO:0007669"/>
    <property type="project" value="TreeGrafter"/>
</dbReference>
<feature type="region of interest" description="Disordered" evidence="3">
    <location>
        <begin position="94"/>
        <end position="132"/>
    </location>
</feature>
<reference evidence="5 6" key="1">
    <citation type="journal article" date="2009" name="Nature">
        <title>Evolution of pathogenicity and sexual reproduction in eight Candida genomes.</title>
        <authorList>
            <person name="Butler G."/>
            <person name="Rasmussen M.D."/>
            <person name="Lin M.F."/>
            <person name="Santos M.A."/>
            <person name="Sakthikumar S."/>
            <person name="Munro C.A."/>
            <person name="Rheinbay E."/>
            <person name="Grabherr M."/>
            <person name="Forche A."/>
            <person name="Reedy J.L."/>
            <person name="Agrafioti I."/>
            <person name="Arnaud M.B."/>
            <person name="Bates S."/>
            <person name="Brown A.J."/>
            <person name="Brunke S."/>
            <person name="Costanzo M.C."/>
            <person name="Fitzpatrick D.A."/>
            <person name="de Groot P.W."/>
            <person name="Harris D."/>
            <person name="Hoyer L.L."/>
            <person name="Hube B."/>
            <person name="Klis F.M."/>
            <person name="Kodira C."/>
            <person name="Lennard N."/>
            <person name="Logue M.E."/>
            <person name="Martin R."/>
            <person name="Neiman A.M."/>
            <person name="Nikolaou E."/>
            <person name="Quail M.A."/>
            <person name="Quinn J."/>
            <person name="Santos M.C."/>
            <person name="Schmitzberger F.F."/>
            <person name="Sherlock G."/>
            <person name="Shah P."/>
            <person name="Silverstein K.A."/>
            <person name="Skrzypek M.S."/>
            <person name="Soll D."/>
            <person name="Staggs R."/>
            <person name="Stansfield I."/>
            <person name="Stumpf M.P."/>
            <person name="Sudbery P.E."/>
            <person name="Srikantha T."/>
            <person name="Zeng Q."/>
            <person name="Berman J."/>
            <person name="Berriman M."/>
            <person name="Heitman J."/>
            <person name="Gow N.A."/>
            <person name="Lorenz M.C."/>
            <person name="Birren B.W."/>
            <person name="Kellis M."/>
            <person name="Cuomo C.A."/>
        </authorList>
    </citation>
    <scope>NUCLEOTIDE SEQUENCE [LARGE SCALE GENOMIC DNA]</scope>
    <source>
        <strain evidence="5 6">ATCC 42720</strain>
    </source>
</reference>
<dbReference type="PANTHER" id="PTHR37534">
    <property type="entry name" value="TRANSCRIPTIONAL ACTIVATOR PROTEIN UGA3"/>
    <property type="match status" value="1"/>
</dbReference>
<dbReference type="VEuPathDB" id="FungiDB:CLUG_05613"/>
<dbReference type="STRING" id="306902.C4YBN5"/>
<dbReference type="EMBL" id="CH408083">
    <property type="protein sequence ID" value="EEQ41485.1"/>
    <property type="molecule type" value="Genomic_DNA"/>
</dbReference>
<dbReference type="Proteomes" id="UP000007703">
    <property type="component" value="Unassembled WGS sequence"/>
</dbReference>
<comment type="subcellular location">
    <subcellularLocation>
        <location evidence="1">Nucleus</location>
    </subcellularLocation>
</comment>
<accession>C4YBN5</accession>
<dbReference type="HOGENOM" id="CLU_031975_0_0_1"/>
<dbReference type="GO" id="GO:0008270">
    <property type="term" value="F:zinc ion binding"/>
    <property type="evidence" value="ECO:0007669"/>
    <property type="project" value="InterPro"/>
</dbReference>
<feature type="domain" description="Zn(2)-C6 fungal-type" evidence="4">
    <location>
        <begin position="61"/>
        <end position="91"/>
    </location>
</feature>
<dbReference type="OrthoDB" id="434972at2759"/>
<keyword evidence="2" id="KW-0539">Nucleus</keyword>
<dbReference type="Gene3D" id="4.10.240.10">
    <property type="entry name" value="Zn(2)-C6 fungal-type DNA-binding domain"/>
    <property type="match status" value="2"/>
</dbReference>
<organism evidence="5 6">
    <name type="scientific">Clavispora lusitaniae (strain ATCC 42720)</name>
    <name type="common">Yeast</name>
    <name type="synonym">Candida lusitaniae</name>
    <dbReference type="NCBI Taxonomy" id="306902"/>
    <lineage>
        <taxon>Eukaryota</taxon>
        <taxon>Fungi</taxon>
        <taxon>Dikarya</taxon>
        <taxon>Ascomycota</taxon>
        <taxon>Saccharomycotina</taxon>
        <taxon>Pichiomycetes</taxon>
        <taxon>Metschnikowiaceae</taxon>
        <taxon>Clavispora</taxon>
    </lineage>
</organism>
<dbReference type="SUPFAM" id="SSF57701">
    <property type="entry name" value="Zn2/Cys6 DNA-binding domain"/>
    <property type="match status" value="2"/>
</dbReference>
<dbReference type="PROSITE" id="PS50048">
    <property type="entry name" value="ZN2_CY6_FUNGAL_2"/>
    <property type="match status" value="2"/>
</dbReference>
<dbReference type="GO" id="GO:0045944">
    <property type="term" value="P:positive regulation of transcription by RNA polymerase II"/>
    <property type="evidence" value="ECO:0007669"/>
    <property type="project" value="TreeGrafter"/>
</dbReference>
<evidence type="ECO:0000256" key="1">
    <source>
        <dbReference type="ARBA" id="ARBA00004123"/>
    </source>
</evidence>
<dbReference type="Pfam" id="PF11951">
    <property type="entry name" value="Fungal_trans_2"/>
    <property type="match status" value="1"/>
</dbReference>
<feature type="compositionally biased region" description="Basic and acidic residues" evidence="3">
    <location>
        <begin position="94"/>
        <end position="131"/>
    </location>
</feature>
<dbReference type="GO" id="GO:0005634">
    <property type="term" value="C:nucleus"/>
    <property type="evidence" value="ECO:0007669"/>
    <property type="project" value="UniProtKB-SubCell"/>
</dbReference>
<evidence type="ECO:0000313" key="5">
    <source>
        <dbReference type="EMBL" id="EEQ41485.1"/>
    </source>
</evidence>
<dbReference type="OMA" id="RRVQTGC"/>
<dbReference type="GeneID" id="8494789"/>
<protein>
    <recommendedName>
        <fullName evidence="4">Zn(2)-C6 fungal-type domain-containing protein</fullName>
    </recommendedName>
</protein>
<evidence type="ECO:0000256" key="2">
    <source>
        <dbReference type="ARBA" id="ARBA00023242"/>
    </source>
</evidence>
<dbReference type="PROSITE" id="PS00463">
    <property type="entry name" value="ZN2_CY6_FUNGAL_1"/>
    <property type="match status" value="1"/>
</dbReference>
<dbReference type="InParanoid" id="C4YBN5"/>
<dbReference type="Pfam" id="PF00172">
    <property type="entry name" value="Zn_clus"/>
    <property type="match status" value="2"/>
</dbReference>
<sequence>MIKARSCDRCHKRKEECRGEIPCERCKKDGAACLFERTFKKNGRPRGPERALTRGKYSKNGCVACRKQKKKCDEKRPECGNCTRRQRSCWYERSPRREDGRNDDREENRSGRNGKKEESWSEKEQNHKQEDLQEEEGMMNDTQLQRLSQSQNPNLQNPNLQNPNLQNLQNSPLPDLALTPSTFFSATEKMFLDSLLEDPHESAQSSPQSDTYEEQKLTLLQSCMLSTVGIPAKEGELLCYFITNVSMLLFVDKTTTRFLSTVIPLCLFDSRVRYPVIAIASSHRANSSPKSEFEIMRDAVKYRGMAQCCLAGRNSDFYHDTENVLLSLCLVSIREIFEGNSLFWSSALEKGSEIIRLRGGLKKVSSVSPLSIQLFCYLDHISSLSTCATPHVDRSKNNPYANYNGNHVEDILNCKFGFRYGIAGELFKILGNISTLAGLRSHRHKSAEHERQFEALANLIEMKLQNWSPSHIEYMESFSFDENVDADKMALSSYWLALQWSSFLRLHQIREGYNRKDSRVAACLSIILRSLKAIENSTEIESGLMFPLIMAGVVCIEKSDRDYILSRIRSIKEKLRFSYIGEFENLLHAVWERDNDEGDCVNWAKIRFYQFPGLVMF</sequence>
<dbReference type="CDD" id="cd00067">
    <property type="entry name" value="GAL4"/>
    <property type="match status" value="2"/>
</dbReference>
<dbReference type="InterPro" id="IPR036864">
    <property type="entry name" value="Zn2-C6_fun-type_DNA-bd_sf"/>
</dbReference>
<feature type="region of interest" description="Disordered" evidence="3">
    <location>
        <begin position="146"/>
        <end position="173"/>
    </location>
</feature>
<gene>
    <name evidence="5" type="ORF">CLUG_05613</name>
</gene>
<feature type="domain" description="Zn(2)-C6 fungal-type" evidence="4">
    <location>
        <begin position="6"/>
        <end position="35"/>
    </location>
</feature>
<dbReference type="KEGG" id="clu:CLUG_05613"/>
<dbReference type="InterPro" id="IPR021858">
    <property type="entry name" value="Fun_TF"/>
</dbReference>
<dbReference type="GO" id="GO:0000981">
    <property type="term" value="F:DNA-binding transcription factor activity, RNA polymerase II-specific"/>
    <property type="evidence" value="ECO:0007669"/>
    <property type="project" value="InterPro"/>
</dbReference>
<proteinExistence type="predicted"/>
<name>C4YBN5_CLAL4</name>
<dbReference type="AlphaFoldDB" id="C4YBN5"/>
<dbReference type="PANTHER" id="PTHR37534:SF7">
    <property type="entry name" value="TRANSCRIPTIONAL ACTIVATOR PROTEIN UGA3"/>
    <property type="match status" value="1"/>
</dbReference>
<evidence type="ECO:0000313" key="6">
    <source>
        <dbReference type="Proteomes" id="UP000007703"/>
    </source>
</evidence>
<dbReference type="InterPro" id="IPR001138">
    <property type="entry name" value="Zn2Cys6_DnaBD"/>
</dbReference>
<evidence type="ECO:0000259" key="4">
    <source>
        <dbReference type="PROSITE" id="PS50048"/>
    </source>
</evidence>